<sequence>MVNKFDFCFCRYTGRSYSVFSQRMLNQCLESLVQKIQSGVVINFEKTGPDPPPLEDAPAEALKSGLQPWHCCHKLIYVRPNPKTGVPIGHWPIPEAFWPDQNSPTLPPRSAHPQVRFSCADAEPMVIDKVPFDKYELEPSPLTQYILERKSPHTCWQVFVSNSAKYSDLGQPFGYLKASTALNCVNLFVMPYNYPVLLPLLGKTRLHALPSGSLRKALRIMGAPNLLAENMEYGLSYSVVSYLKKLSQQTKIEYDRLIALIGKKPAPEPGIKVRWRGCGISLAQRRDFIQQLQSLTGEAPTLPLELNPKEFQVFHLALLNKGLKPQSFRNPYDIPRSHLLDQLSRMRRNLLNTTVCTLRGQDSVPAWF</sequence>
<dbReference type="STRING" id="33528.ENSGAFP00000005751"/>
<protein>
    <recommendedName>
        <fullName evidence="1">Integrator complex subunit 6-like beta-barrel domain-containing protein</fullName>
    </recommendedName>
</protein>
<dbReference type="EMBL" id="NHOQ01000837">
    <property type="protein sequence ID" value="PWA28438.1"/>
    <property type="molecule type" value="Genomic_DNA"/>
</dbReference>
<dbReference type="PANTHER" id="PTHR12957">
    <property type="entry name" value="DEAD/H BOX POLYPEPTIDE 26/DICE1-RELATED"/>
    <property type="match status" value="1"/>
</dbReference>
<dbReference type="AlphaFoldDB" id="A0A315VXU4"/>
<keyword evidence="3" id="KW-1185">Reference proteome</keyword>
<accession>A0A315VXU4</accession>
<dbReference type="InterPro" id="IPR057413">
    <property type="entry name" value="Beta-barrel_INTS6"/>
</dbReference>
<name>A0A315VXU4_GAMAF</name>
<evidence type="ECO:0000313" key="3">
    <source>
        <dbReference type="Proteomes" id="UP000250572"/>
    </source>
</evidence>
<reference evidence="2 3" key="1">
    <citation type="journal article" date="2018" name="G3 (Bethesda)">
        <title>A High-Quality Reference Genome for the Invasive Mosquitofish Gambusia affinis Using a Chicago Library.</title>
        <authorList>
            <person name="Hoffberg S.L."/>
            <person name="Troendle N.J."/>
            <person name="Glenn T.C."/>
            <person name="Mahmud O."/>
            <person name="Louha S."/>
            <person name="Chalopin D."/>
            <person name="Bennetzen J.L."/>
            <person name="Mauricio R."/>
        </authorList>
    </citation>
    <scope>NUCLEOTIDE SEQUENCE [LARGE SCALE GENOMIC DNA]</scope>
    <source>
        <strain evidence="2">NE01/NJP1002.9</strain>
        <tissue evidence="2">Muscle</tissue>
    </source>
</reference>
<proteinExistence type="predicted"/>
<dbReference type="Pfam" id="PF25462">
    <property type="entry name" value="Beta-barrel_INTS6"/>
    <property type="match status" value="1"/>
</dbReference>
<feature type="domain" description="Integrator complex subunit 6-like beta-barrel" evidence="1">
    <location>
        <begin position="69"/>
        <end position="203"/>
    </location>
</feature>
<evidence type="ECO:0000313" key="2">
    <source>
        <dbReference type="EMBL" id="PWA28438.1"/>
    </source>
</evidence>
<dbReference type="GO" id="GO:0032039">
    <property type="term" value="C:integrator complex"/>
    <property type="evidence" value="ECO:0007669"/>
    <property type="project" value="TreeGrafter"/>
</dbReference>
<organism evidence="2 3">
    <name type="scientific">Gambusia affinis</name>
    <name type="common">Western mosquitofish</name>
    <name type="synonym">Heterandria affinis</name>
    <dbReference type="NCBI Taxonomy" id="33528"/>
    <lineage>
        <taxon>Eukaryota</taxon>
        <taxon>Metazoa</taxon>
        <taxon>Chordata</taxon>
        <taxon>Craniata</taxon>
        <taxon>Vertebrata</taxon>
        <taxon>Euteleostomi</taxon>
        <taxon>Actinopterygii</taxon>
        <taxon>Neopterygii</taxon>
        <taxon>Teleostei</taxon>
        <taxon>Neoteleostei</taxon>
        <taxon>Acanthomorphata</taxon>
        <taxon>Ovalentaria</taxon>
        <taxon>Atherinomorphae</taxon>
        <taxon>Cyprinodontiformes</taxon>
        <taxon>Poeciliidae</taxon>
        <taxon>Poeciliinae</taxon>
        <taxon>Gambusia</taxon>
    </lineage>
</organism>
<gene>
    <name evidence="2" type="ORF">CCH79_00015943</name>
</gene>
<dbReference type="InterPro" id="IPR051113">
    <property type="entry name" value="Integrator_subunit6"/>
</dbReference>
<dbReference type="GO" id="GO:0034472">
    <property type="term" value="P:snRNA 3'-end processing"/>
    <property type="evidence" value="ECO:0007669"/>
    <property type="project" value="TreeGrafter"/>
</dbReference>
<dbReference type="Proteomes" id="UP000250572">
    <property type="component" value="Unassembled WGS sequence"/>
</dbReference>
<comment type="caution">
    <text evidence="2">The sequence shown here is derived from an EMBL/GenBank/DDBJ whole genome shotgun (WGS) entry which is preliminary data.</text>
</comment>
<dbReference type="PANTHER" id="PTHR12957:SF23">
    <property type="entry name" value="INTEGRATOR COMPLEX SUBUNIT 6"/>
    <property type="match status" value="1"/>
</dbReference>
<evidence type="ECO:0000259" key="1">
    <source>
        <dbReference type="Pfam" id="PF25462"/>
    </source>
</evidence>